<keyword evidence="2" id="KW-1185">Reference proteome</keyword>
<comment type="caution">
    <text evidence="1">The sequence shown here is derived from an EMBL/GenBank/DDBJ whole genome shotgun (WGS) entry which is preliminary data.</text>
</comment>
<dbReference type="RefSeq" id="WP_191142809.1">
    <property type="nucleotide sequence ID" value="NZ_JACXAH010000041.1"/>
</dbReference>
<dbReference type="Proteomes" id="UP000661691">
    <property type="component" value="Unassembled WGS sequence"/>
</dbReference>
<dbReference type="EMBL" id="JACXAH010000041">
    <property type="protein sequence ID" value="MBD1373849.1"/>
    <property type="molecule type" value="Genomic_DNA"/>
</dbReference>
<organism evidence="1 2">
    <name type="scientific">Polycladospora coralii</name>
    <dbReference type="NCBI Taxonomy" id="2771432"/>
    <lineage>
        <taxon>Bacteria</taxon>
        <taxon>Bacillati</taxon>
        <taxon>Bacillota</taxon>
        <taxon>Bacilli</taxon>
        <taxon>Bacillales</taxon>
        <taxon>Thermoactinomycetaceae</taxon>
        <taxon>Polycladospora</taxon>
    </lineage>
</organism>
<gene>
    <name evidence="1" type="ORF">IC620_16005</name>
</gene>
<protein>
    <submittedName>
        <fullName evidence="1">Uncharacterized protein</fullName>
    </submittedName>
</protein>
<reference evidence="1" key="1">
    <citation type="submission" date="2020-09" db="EMBL/GenBank/DDBJ databases">
        <title>A novel bacterium of genus Hazenella, isolated from South China Sea.</title>
        <authorList>
            <person name="Huang H."/>
            <person name="Mo K."/>
            <person name="Hu Y."/>
        </authorList>
    </citation>
    <scope>NUCLEOTIDE SEQUENCE</scope>
    <source>
        <strain evidence="1">IB182357</strain>
    </source>
</reference>
<proteinExistence type="predicted"/>
<accession>A0A926N736</accession>
<name>A0A926N736_9BACL</name>
<evidence type="ECO:0000313" key="1">
    <source>
        <dbReference type="EMBL" id="MBD1373849.1"/>
    </source>
</evidence>
<sequence length="134" mass="14924">MGRLVYSTPAFFNINPANPGIPISQAVRVELRNTDPMYPMNFKLRLYDETNTIQVINTGTLDKNSITGVFLNVSDLNLYGQFAIEAVIEIAQRSNQVLMNTVLLIGQAVTDVSVGQDTPVGLLERFQLIRPRNL</sequence>
<evidence type="ECO:0000313" key="2">
    <source>
        <dbReference type="Proteomes" id="UP000661691"/>
    </source>
</evidence>
<dbReference type="AlphaFoldDB" id="A0A926N736"/>